<evidence type="ECO:0000256" key="1">
    <source>
        <dbReference type="ARBA" id="ARBA00005350"/>
    </source>
</evidence>
<comment type="caution">
    <text evidence="3">The sequence shown here is derived from an EMBL/GenBank/DDBJ whole genome shotgun (WGS) entry which is preliminary data.</text>
</comment>
<dbReference type="InterPro" id="IPR025659">
    <property type="entry name" value="Tubby-like_C"/>
</dbReference>
<reference evidence="3 4" key="1">
    <citation type="submission" date="2017-03" db="EMBL/GenBank/DDBJ databases">
        <title>Genome of the blue death feigning beetle - Asbolus verrucosus.</title>
        <authorList>
            <person name="Rider S.D."/>
        </authorList>
    </citation>
    <scope>NUCLEOTIDE SEQUENCE [LARGE SCALE GENOMIC DNA]</scope>
    <source>
        <strain evidence="3">Butters</strain>
        <tissue evidence="3">Head and leg muscle</tissue>
    </source>
</reference>
<dbReference type="GO" id="GO:0017128">
    <property type="term" value="F:phospholipid scramblase activity"/>
    <property type="evidence" value="ECO:0007669"/>
    <property type="project" value="InterPro"/>
</dbReference>
<keyword evidence="2" id="KW-0449">Lipoprotein</keyword>
<evidence type="ECO:0000313" key="3">
    <source>
        <dbReference type="EMBL" id="RZC36217.1"/>
    </source>
</evidence>
<keyword evidence="4" id="KW-1185">Reference proteome</keyword>
<comment type="function">
    <text evidence="2">May mediate accelerated ATP-independent bidirectional transbilayer migration of phospholipids upon binding calcium ions that results in a loss of phospholipid asymmetry in the plasma membrane.</text>
</comment>
<dbReference type="PANTHER" id="PTHR23248:SF9">
    <property type="entry name" value="PHOSPHOLIPID SCRAMBLASE"/>
    <property type="match status" value="1"/>
</dbReference>
<dbReference type="Proteomes" id="UP000292052">
    <property type="component" value="Unassembled WGS sequence"/>
</dbReference>
<gene>
    <name evidence="3" type="ORF">BDFB_005712</name>
</gene>
<proteinExistence type="inferred from homology"/>
<dbReference type="InterPro" id="IPR005552">
    <property type="entry name" value="Scramblase"/>
</dbReference>
<accession>A0A482VVD6</accession>
<sequence length="283" mass="32244">MSSLHSEQSLSVVPSVFPAGGDWMELIQRQIDCPPGLECLNRTDQLLIYEDFDSSDIIGGCKTRNTFTVRNNLGEKIYSVIEDSDFWKRNRHRRDRPLDMNIFDNYGKEAIRLHRPFRCDSCCFPCCLQKMKVSLASGTVVGYVKQKWSIYDHNFTIKNDSDDTVLRLRSSTDRDAVEFKVMSVDGNVQVGKIRKQWSGPCKEVLTPGDSFAVSFAMDLDVRMKAVVLGACILIDLMFYEPSANRRNLSIYFRLSYIRSVGSSKVIVFSETFSAAFHVILILI</sequence>
<dbReference type="GO" id="GO:0005886">
    <property type="term" value="C:plasma membrane"/>
    <property type="evidence" value="ECO:0007669"/>
    <property type="project" value="TreeGrafter"/>
</dbReference>
<organism evidence="3 4">
    <name type="scientific">Asbolus verrucosus</name>
    <name type="common">Desert ironclad beetle</name>
    <dbReference type="NCBI Taxonomy" id="1661398"/>
    <lineage>
        <taxon>Eukaryota</taxon>
        <taxon>Metazoa</taxon>
        <taxon>Ecdysozoa</taxon>
        <taxon>Arthropoda</taxon>
        <taxon>Hexapoda</taxon>
        <taxon>Insecta</taxon>
        <taxon>Pterygota</taxon>
        <taxon>Neoptera</taxon>
        <taxon>Endopterygota</taxon>
        <taxon>Coleoptera</taxon>
        <taxon>Polyphaga</taxon>
        <taxon>Cucujiformia</taxon>
        <taxon>Tenebrionidae</taxon>
        <taxon>Pimeliinae</taxon>
        <taxon>Asbolus</taxon>
    </lineage>
</organism>
<keyword evidence="2" id="KW-0564">Palmitate</keyword>
<keyword evidence="2" id="KW-0106">Calcium</keyword>
<dbReference type="OrthoDB" id="191150at2759"/>
<comment type="similarity">
    <text evidence="1 2">Belongs to the phospholipid scramblase family.</text>
</comment>
<name>A0A482VVD6_ASBVE</name>
<dbReference type="Pfam" id="PF03803">
    <property type="entry name" value="Scramblase"/>
    <property type="match status" value="1"/>
</dbReference>
<comment type="cofactor">
    <cofactor evidence="2">
        <name>Ca(2+)</name>
        <dbReference type="ChEBI" id="CHEBI:29108"/>
    </cofactor>
</comment>
<dbReference type="SUPFAM" id="SSF54518">
    <property type="entry name" value="Tubby C-terminal domain-like"/>
    <property type="match status" value="1"/>
</dbReference>
<dbReference type="EMBL" id="QDEB01064064">
    <property type="protein sequence ID" value="RZC36217.1"/>
    <property type="molecule type" value="Genomic_DNA"/>
</dbReference>
<dbReference type="AlphaFoldDB" id="A0A482VVD6"/>
<evidence type="ECO:0000256" key="2">
    <source>
        <dbReference type="RuleBase" id="RU363116"/>
    </source>
</evidence>
<evidence type="ECO:0000313" key="4">
    <source>
        <dbReference type="Proteomes" id="UP000292052"/>
    </source>
</evidence>
<protein>
    <recommendedName>
        <fullName evidence="2">Phospholipid scramblase</fullName>
    </recommendedName>
</protein>
<dbReference type="PANTHER" id="PTHR23248">
    <property type="entry name" value="PHOSPHOLIPID SCRAMBLASE-RELATED"/>
    <property type="match status" value="1"/>
</dbReference>